<dbReference type="Pfam" id="PF02635">
    <property type="entry name" value="DsrE"/>
    <property type="match status" value="1"/>
</dbReference>
<dbReference type="PANTHER" id="PTHR34874">
    <property type="entry name" value="PROTEIN YCHN"/>
    <property type="match status" value="1"/>
</dbReference>
<protein>
    <submittedName>
        <fullName evidence="1">Sulfur reduction protein DsrE</fullName>
    </submittedName>
</protein>
<evidence type="ECO:0000313" key="1">
    <source>
        <dbReference type="EMBL" id="KPJ68894.1"/>
    </source>
</evidence>
<comment type="caution">
    <text evidence="1">The sequence shown here is derived from an EMBL/GenBank/DDBJ whole genome shotgun (WGS) entry which is preliminary data.</text>
</comment>
<name>A0A0S7Y2F5_UNCSA</name>
<gene>
    <name evidence="1" type="ORF">AMJ44_05155</name>
</gene>
<dbReference type="InterPro" id="IPR003787">
    <property type="entry name" value="Sulphur_relay_DsrE/F-like"/>
</dbReference>
<dbReference type="AlphaFoldDB" id="A0A0S7Y2F5"/>
<dbReference type="Gene3D" id="3.40.1260.10">
    <property type="entry name" value="DsrEFH-like"/>
    <property type="match status" value="1"/>
</dbReference>
<dbReference type="SUPFAM" id="SSF75169">
    <property type="entry name" value="DsrEFH-like"/>
    <property type="match status" value="1"/>
</dbReference>
<accession>A0A0S7Y2F5</accession>
<evidence type="ECO:0000313" key="2">
    <source>
        <dbReference type="Proteomes" id="UP000051861"/>
    </source>
</evidence>
<dbReference type="PANTHER" id="PTHR34874:SF1">
    <property type="entry name" value="PROTEIN YCHN"/>
    <property type="match status" value="1"/>
</dbReference>
<organism evidence="1 2">
    <name type="scientific">candidate division WOR-1 bacterium DG_54_3</name>
    <dbReference type="NCBI Taxonomy" id="1703775"/>
    <lineage>
        <taxon>Bacteria</taxon>
        <taxon>Bacillati</taxon>
        <taxon>Saganbacteria</taxon>
    </lineage>
</organism>
<sequence length="117" mass="13260">MNILIIFNRNPYDGTDVTWNALRLAEKLLETKTLVRIFLMNDSVDLAREVTQPPEGYFHLGQMLKELINKGVGVKVCGTCMVRCGIHKGEPYFEGTKTAKIAELAEWIKEADKVITF</sequence>
<reference evidence="1 2" key="1">
    <citation type="journal article" date="2015" name="Microbiome">
        <title>Genomic resolution of linkages in carbon, nitrogen, and sulfur cycling among widespread estuary sediment bacteria.</title>
        <authorList>
            <person name="Baker B.J."/>
            <person name="Lazar C.S."/>
            <person name="Teske A.P."/>
            <person name="Dick G.J."/>
        </authorList>
    </citation>
    <scope>NUCLEOTIDE SEQUENCE [LARGE SCALE GENOMIC DNA]</scope>
    <source>
        <strain evidence="1">DG_54_3</strain>
    </source>
</reference>
<dbReference type="EMBL" id="LIZX01000037">
    <property type="protein sequence ID" value="KPJ68894.1"/>
    <property type="molecule type" value="Genomic_DNA"/>
</dbReference>
<dbReference type="Proteomes" id="UP000051861">
    <property type="component" value="Unassembled WGS sequence"/>
</dbReference>
<dbReference type="GO" id="GO:0005829">
    <property type="term" value="C:cytosol"/>
    <property type="evidence" value="ECO:0007669"/>
    <property type="project" value="TreeGrafter"/>
</dbReference>
<dbReference type="InterPro" id="IPR027396">
    <property type="entry name" value="DsrEFH-like"/>
</dbReference>
<dbReference type="PATRIC" id="fig|1703775.3.peg.1862"/>
<proteinExistence type="predicted"/>